<feature type="compositionally biased region" description="Basic and acidic residues" evidence="1">
    <location>
        <begin position="1"/>
        <end position="50"/>
    </location>
</feature>
<evidence type="ECO:0000313" key="3">
    <source>
        <dbReference type="Proteomes" id="UP000324222"/>
    </source>
</evidence>
<dbReference type="Proteomes" id="UP000324222">
    <property type="component" value="Unassembled WGS sequence"/>
</dbReference>
<reference evidence="2 3" key="1">
    <citation type="submission" date="2019-05" db="EMBL/GenBank/DDBJ databases">
        <title>Another draft genome of Portunus trituberculatus and its Hox gene families provides insights of decapod evolution.</title>
        <authorList>
            <person name="Jeong J.-H."/>
            <person name="Song I."/>
            <person name="Kim S."/>
            <person name="Choi T."/>
            <person name="Kim D."/>
            <person name="Ryu S."/>
            <person name="Kim W."/>
        </authorList>
    </citation>
    <scope>NUCLEOTIDE SEQUENCE [LARGE SCALE GENOMIC DNA]</scope>
    <source>
        <tissue evidence="2">Muscle</tissue>
    </source>
</reference>
<dbReference type="AlphaFoldDB" id="A0A5B7HAB2"/>
<name>A0A5B7HAB2_PORTR</name>
<dbReference type="EMBL" id="VSRR010025212">
    <property type="protein sequence ID" value="MPC66749.1"/>
    <property type="molecule type" value="Genomic_DNA"/>
</dbReference>
<feature type="compositionally biased region" description="Polar residues" evidence="1">
    <location>
        <begin position="98"/>
        <end position="110"/>
    </location>
</feature>
<sequence length="134" mass="15443">MKKKLVRDPKSSPLHRPTERKLLSKSDQREAVATARERERKSVRERESDLCLRLAHGSHKRRTPLSSFPLPAPQPRPPPPSQAISYTYTVSLTQQRNKGYNDLGNFQHQTKPPELERDPSVQRPLQALPTHIIR</sequence>
<accession>A0A5B7HAB2</accession>
<feature type="compositionally biased region" description="Pro residues" evidence="1">
    <location>
        <begin position="70"/>
        <end position="81"/>
    </location>
</feature>
<evidence type="ECO:0000313" key="2">
    <source>
        <dbReference type="EMBL" id="MPC66749.1"/>
    </source>
</evidence>
<organism evidence="2 3">
    <name type="scientific">Portunus trituberculatus</name>
    <name type="common">Swimming crab</name>
    <name type="synonym">Neptunus trituberculatus</name>
    <dbReference type="NCBI Taxonomy" id="210409"/>
    <lineage>
        <taxon>Eukaryota</taxon>
        <taxon>Metazoa</taxon>
        <taxon>Ecdysozoa</taxon>
        <taxon>Arthropoda</taxon>
        <taxon>Crustacea</taxon>
        <taxon>Multicrustacea</taxon>
        <taxon>Malacostraca</taxon>
        <taxon>Eumalacostraca</taxon>
        <taxon>Eucarida</taxon>
        <taxon>Decapoda</taxon>
        <taxon>Pleocyemata</taxon>
        <taxon>Brachyura</taxon>
        <taxon>Eubrachyura</taxon>
        <taxon>Portunoidea</taxon>
        <taxon>Portunidae</taxon>
        <taxon>Portuninae</taxon>
        <taxon>Portunus</taxon>
    </lineage>
</organism>
<evidence type="ECO:0000256" key="1">
    <source>
        <dbReference type="SAM" id="MobiDB-lite"/>
    </source>
</evidence>
<gene>
    <name evidence="2" type="ORF">E2C01_060900</name>
</gene>
<comment type="caution">
    <text evidence="2">The sequence shown here is derived from an EMBL/GenBank/DDBJ whole genome shotgun (WGS) entry which is preliminary data.</text>
</comment>
<feature type="region of interest" description="Disordered" evidence="1">
    <location>
        <begin position="1"/>
        <end position="84"/>
    </location>
</feature>
<protein>
    <submittedName>
        <fullName evidence="2">Uncharacterized protein</fullName>
    </submittedName>
</protein>
<proteinExistence type="predicted"/>
<feature type="compositionally biased region" description="Basic and acidic residues" evidence="1">
    <location>
        <begin position="111"/>
        <end position="120"/>
    </location>
</feature>
<feature type="region of interest" description="Disordered" evidence="1">
    <location>
        <begin position="98"/>
        <end position="134"/>
    </location>
</feature>
<keyword evidence="3" id="KW-1185">Reference proteome</keyword>